<keyword evidence="2" id="KW-1185">Reference proteome</keyword>
<evidence type="ECO:0000313" key="2">
    <source>
        <dbReference type="Proteomes" id="UP000749559"/>
    </source>
</evidence>
<protein>
    <submittedName>
        <fullName evidence="1">Uncharacterized protein</fullName>
    </submittedName>
</protein>
<dbReference type="Proteomes" id="UP000749559">
    <property type="component" value="Unassembled WGS sequence"/>
</dbReference>
<gene>
    <name evidence="1" type="ORF">OFUS_LOCUS24360</name>
</gene>
<comment type="caution">
    <text evidence="1">The sequence shown here is derived from an EMBL/GenBank/DDBJ whole genome shotgun (WGS) entry which is preliminary data.</text>
</comment>
<accession>A0A8J1YAR5</accession>
<proteinExistence type="predicted"/>
<organism evidence="1 2">
    <name type="scientific">Owenia fusiformis</name>
    <name type="common">Polychaete worm</name>
    <dbReference type="NCBI Taxonomy" id="6347"/>
    <lineage>
        <taxon>Eukaryota</taxon>
        <taxon>Metazoa</taxon>
        <taxon>Spiralia</taxon>
        <taxon>Lophotrochozoa</taxon>
        <taxon>Annelida</taxon>
        <taxon>Polychaeta</taxon>
        <taxon>Sedentaria</taxon>
        <taxon>Canalipalpata</taxon>
        <taxon>Sabellida</taxon>
        <taxon>Oweniida</taxon>
        <taxon>Oweniidae</taxon>
        <taxon>Owenia</taxon>
    </lineage>
</organism>
<feature type="non-terminal residue" evidence="1">
    <location>
        <position position="1"/>
    </location>
</feature>
<evidence type="ECO:0000313" key="1">
    <source>
        <dbReference type="EMBL" id="CAH1800482.1"/>
    </source>
</evidence>
<reference evidence="1" key="1">
    <citation type="submission" date="2022-03" db="EMBL/GenBank/DDBJ databases">
        <authorList>
            <person name="Martin C."/>
        </authorList>
    </citation>
    <scope>NUCLEOTIDE SEQUENCE</scope>
</reference>
<name>A0A8J1YAR5_OWEFU</name>
<dbReference type="EMBL" id="CAIIXF020000012">
    <property type="protein sequence ID" value="CAH1800482.1"/>
    <property type="molecule type" value="Genomic_DNA"/>
</dbReference>
<dbReference type="AlphaFoldDB" id="A0A8J1YAR5"/>
<sequence>LIDIIPIKLRPCALPDTLKHISYLDVSHLDKNQATERILQAVTKDTRDEPVLPPQVQRNMVTNGSYFNIKSKRSIPGCSSFLDTTVEDMKIGSDVRAIPFNDDEIADTIDKINNSLLMRYNCVLHCNSSCLPDKFTSPCVAIFTSLVIFFCGGLFLLLAVTYQQIDQFADELGRCISVLLSDLIVLMLIILTIGLPLGNTLLKIHFRNKLTNLSVKCVNRNVIFTVTYKDKIPILAVMKYDNTLCLEHIVNEKLVHDPELDTETYKLQVMKKHLCNYALSIQSGTQKATVVRHVVVYEQMCFCQYVQQYESR</sequence>